<dbReference type="Proteomes" id="UP000000311">
    <property type="component" value="Unassembled WGS sequence"/>
</dbReference>
<name>E2AH46_CAMFO</name>
<sequence length="316" mass="36155">MDDNDYGNEDGGGEATLGSSELSTGPTRPMAGGRLLCRGSWAMGAPSARRSTPDSITKHFNCNVQEIVTRGKHVSHVAIRLHVVYESTTTDFRYKTTTMSNNPSRWDSQIFALNSQYLPRRIPARRSDTRTVGRKLETKQRPRTAEPSKGRVSSLASRSTVSTVARSSANVKHIYCVMFYREREKGFGSTIQLRMRHIYSIGHWRHLTKRNLQHLSWKIISENFHLQTTFCVERDESSPLQSHFKWNLTFRVKYVIDKKVLSTSQSLVTISVLSKTRCRDLEQSKNNETTIEASHSCTCRGLPFAVSKQLRYRFRF</sequence>
<feature type="compositionally biased region" description="Polar residues" evidence="1">
    <location>
        <begin position="17"/>
        <end position="26"/>
    </location>
</feature>
<dbReference type="InParanoid" id="E2AH46"/>
<keyword evidence="3" id="KW-1185">Reference proteome</keyword>
<accession>E2AH46</accession>
<evidence type="ECO:0000256" key="1">
    <source>
        <dbReference type="SAM" id="MobiDB-lite"/>
    </source>
</evidence>
<dbReference type="AlphaFoldDB" id="E2AH46"/>
<proteinExistence type="predicted"/>
<feature type="region of interest" description="Disordered" evidence="1">
    <location>
        <begin position="124"/>
        <end position="157"/>
    </location>
</feature>
<evidence type="ECO:0000313" key="3">
    <source>
        <dbReference type="Proteomes" id="UP000000311"/>
    </source>
</evidence>
<feature type="region of interest" description="Disordered" evidence="1">
    <location>
        <begin position="1"/>
        <end position="30"/>
    </location>
</feature>
<gene>
    <name evidence="2" type="ORF">EAG_09034</name>
</gene>
<reference evidence="2 3" key="1">
    <citation type="journal article" date="2010" name="Science">
        <title>Genomic comparison of the ants Camponotus floridanus and Harpegnathos saltator.</title>
        <authorList>
            <person name="Bonasio R."/>
            <person name="Zhang G."/>
            <person name="Ye C."/>
            <person name="Mutti N.S."/>
            <person name="Fang X."/>
            <person name="Qin N."/>
            <person name="Donahue G."/>
            <person name="Yang P."/>
            <person name="Li Q."/>
            <person name="Li C."/>
            <person name="Zhang P."/>
            <person name="Huang Z."/>
            <person name="Berger S.L."/>
            <person name="Reinberg D."/>
            <person name="Wang J."/>
            <person name="Liebig J."/>
        </authorList>
    </citation>
    <scope>NUCLEOTIDE SEQUENCE [LARGE SCALE GENOMIC DNA]</scope>
    <source>
        <strain evidence="3">C129</strain>
    </source>
</reference>
<evidence type="ECO:0000313" key="2">
    <source>
        <dbReference type="EMBL" id="EFN67163.1"/>
    </source>
</evidence>
<protein>
    <submittedName>
        <fullName evidence="2">Uncharacterized protein</fullName>
    </submittedName>
</protein>
<organism evidence="3">
    <name type="scientific">Camponotus floridanus</name>
    <name type="common">Florida carpenter ant</name>
    <dbReference type="NCBI Taxonomy" id="104421"/>
    <lineage>
        <taxon>Eukaryota</taxon>
        <taxon>Metazoa</taxon>
        <taxon>Ecdysozoa</taxon>
        <taxon>Arthropoda</taxon>
        <taxon>Hexapoda</taxon>
        <taxon>Insecta</taxon>
        <taxon>Pterygota</taxon>
        <taxon>Neoptera</taxon>
        <taxon>Endopterygota</taxon>
        <taxon>Hymenoptera</taxon>
        <taxon>Apocrita</taxon>
        <taxon>Aculeata</taxon>
        <taxon>Formicoidea</taxon>
        <taxon>Formicidae</taxon>
        <taxon>Formicinae</taxon>
        <taxon>Camponotus</taxon>
    </lineage>
</organism>
<feature type="compositionally biased region" description="Acidic residues" evidence="1">
    <location>
        <begin position="1"/>
        <end position="12"/>
    </location>
</feature>
<feature type="compositionally biased region" description="Basic and acidic residues" evidence="1">
    <location>
        <begin position="125"/>
        <end position="149"/>
    </location>
</feature>
<dbReference type="EMBL" id="GL439483">
    <property type="protein sequence ID" value="EFN67163.1"/>
    <property type="molecule type" value="Genomic_DNA"/>
</dbReference>